<evidence type="ECO:0000313" key="3">
    <source>
        <dbReference type="EMBL" id="KAK9761719.1"/>
    </source>
</evidence>
<keyword evidence="2" id="KW-0732">Signal</keyword>
<sequence length="145" mass="16988">MRFYEVLFPLLVICISLAYAAIPDLSNFKDNEPDVVQELRRLHNEKVLPVIKEVTKQILRPEFDAMEALKKLKRMKDEYQNEGESLMQKYSTQAQYKKAQLHKVNKIVTSEIQVVTNLLKKAAVPKAEEPYFTLVRRKNETLHEL</sequence>
<comment type="caution">
    <text evidence="3">The sequence shown here is derived from an EMBL/GenBank/DDBJ whole genome shotgun (WGS) entry which is preliminary data.</text>
</comment>
<evidence type="ECO:0000313" key="4">
    <source>
        <dbReference type="Proteomes" id="UP001479436"/>
    </source>
</evidence>
<feature type="signal peptide" evidence="2">
    <location>
        <begin position="1"/>
        <end position="20"/>
    </location>
</feature>
<dbReference type="EMBL" id="JASJQH010001249">
    <property type="protein sequence ID" value="KAK9761719.1"/>
    <property type="molecule type" value="Genomic_DNA"/>
</dbReference>
<protein>
    <submittedName>
        <fullName evidence="3">Uncharacterized protein</fullName>
    </submittedName>
</protein>
<keyword evidence="1" id="KW-0175">Coiled coil</keyword>
<name>A0ABR2WJM4_9FUNG</name>
<accession>A0ABR2WJM4</accession>
<reference evidence="3 4" key="1">
    <citation type="submission" date="2023-04" db="EMBL/GenBank/DDBJ databases">
        <title>Genome of Basidiobolus ranarum AG-B5.</title>
        <authorList>
            <person name="Stajich J.E."/>
            <person name="Carter-House D."/>
            <person name="Gryganskyi A."/>
        </authorList>
    </citation>
    <scope>NUCLEOTIDE SEQUENCE [LARGE SCALE GENOMIC DNA]</scope>
    <source>
        <strain evidence="3 4">AG-B5</strain>
    </source>
</reference>
<evidence type="ECO:0000256" key="1">
    <source>
        <dbReference type="SAM" id="Coils"/>
    </source>
</evidence>
<gene>
    <name evidence="3" type="ORF">K7432_013158</name>
</gene>
<keyword evidence="4" id="KW-1185">Reference proteome</keyword>
<proteinExistence type="predicted"/>
<feature type="chain" id="PRO_5046539746" evidence="2">
    <location>
        <begin position="21"/>
        <end position="145"/>
    </location>
</feature>
<organism evidence="3 4">
    <name type="scientific">Basidiobolus ranarum</name>
    <dbReference type="NCBI Taxonomy" id="34480"/>
    <lineage>
        <taxon>Eukaryota</taxon>
        <taxon>Fungi</taxon>
        <taxon>Fungi incertae sedis</taxon>
        <taxon>Zoopagomycota</taxon>
        <taxon>Entomophthoromycotina</taxon>
        <taxon>Basidiobolomycetes</taxon>
        <taxon>Basidiobolales</taxon>
        <taxon>Basidiobolaceae</taxon>
        <taxon>Basidiobolus</taxon>
    </lineage>
</organism>
<evidence type="ECO:0000256" key="2">
    <source>
        <dbReference type="SAM" id="SignalP"/>
    </source>
</evidence>
<feature type="coiled-coil region" evidence="1">
    <location>
        <begin position="62"/>
        <end position="89"/>
    </location>
</feature>
<dbReference type="Proteomes" id="UP001479436">
    <property type="component" value="Unassembled WGS sequence"/>
</dbReference>